<sequence length="329" mass="35885">MTRRRHSSGHAPPIPSTFHPVPLRLVLGLAPAYPTHSIRPSARPPDRGTRPVQISRARRSATRLQAIPHTSVSARPPAGTRLTTHDADDAPAPASTSVPLLRTSIPLLPICDAPSPANVRGLCARSAARVVRTTSAPRRPRLYSAPEFEFELDAAPEEPRPLHCYSFRFGVFVSGARRPRSFRVSCFVIPPYTLALRRAALIAPRAIPGICMHAPRAIARSNSVFLFACLPPTARHTSRSPALPLRATRPRLAAGSVPVQAEGPWFKVKLQLRAVSPAPLASKAPSEPRCTIPRFALHPTQAHCPFAASRRVRRLKSQTLNYTWLATVS</sequence>
<evidence type="ECO:0000256" key="1">
    <source>
        <dbReference type="SAM" id="MobiDB-lite"/>
    </source>
</evidence>
<comment type="caution">
    <text evidence="2">The sequence shown here is derived from an EMBL/GenBank/DDBJ whole genome shotgun (WGS) entry which is preliminary data.</text>
</comment>
<evidence type="ECO:0000313" key="2">
    <source>
        <dbReference type="EMBL" id="KAJ7690092.1"/>
    </source>
</evidence>
<name>A0AAD7DFU6_MYCRO</name>
<protein>
    <submittedName>
        <fullName evidence="2">Uncharacterized protein</fullName>
    </submittedName>
</protein>
<dbReference type="AlphaFoldDB" id="A0AAD7DFU6"/>
<dbReference type="EMBL" id="JARKIE010000067">
    <property type="protein sequence ID" value="KAJ7690092.1"/>
    <property type="molecule type" value="Genomic_DNA"/>
</dbReference>
<reference evidence="2" key="1">
    <citation type="submission" date="2023-03" db="EMBL/GenBank/DDBJ databases">
        <title>Massive genome expansion in bonnet fungi (Mycena s.s.) driven by repeated elements and novel gene families across ecological guilds.</title>
        <authorList>
            <consortium name="Lawrence Berkeley National Laboratory"/>
            <person name="Harder C.B."/>
            <person name="Miyauchi S."/>
            <person name="Viragh M."/>
            <person name="Kuo A."/>
            <person name="Thoen E."/>
            <person name="Andreopoulos B."/>
            <person name="Lu D."/>
            <person name="Skrede I."/>
            <person name="Drula E."/>
            <person name="Henrissat B."/>
            <person name="Morin E."/>
            <person name="Kohler A."/>
            <person name="Barry K."/>
            <person name="LaButti K."/>
            <person name="Morin E."/>
            <person name="Salamov A."/>
            <person name="Lipzen A."/>
            <person name="Mereny Z."/>
            <person name="Hegedus B."/>
            <person name="Baldrian P."/>
            <person name="Stursova M."/>
            <person name="Weitz H."/>
            <person name="Taylor A."/>
            <person name="Grigoriev I.V."/>
            <person name="Nagy L.G."/>
            <person name="Martin F."/>
            <person name="Kauserud H."/>
        </authorList>
    </citation>
    <scope>NUCLEOTIDE SEQUENCE</scope>
    <source>
        <strain evidence="2">CBHHK067</strain>
    </source>
</reference>
<gene>
    <name evidence="2" type="ORF">B0H17DRAFT_1201885</name>
</gene>
<keyword evidence="3" id="KW-1185">Reference proteome</keyword>
<organism evidence="2 3">
    <name type="scientific">Mycena rosella</name>
    <name type="common">Pink bonnet</name>
    <name type="synonym">Agaricus rosellus</name>
    <dbReference type="NCBI Taxonomy" id="1033263"/>
    <lineage>
        <taxon>Eukaryota</taxon>
        <taxon>Fungi</taxon>
        <taxon>Dikarya</taxon>
        <taxon>Basidiomycota</taxon>
        <taxon>Agaricomycotina</taxon>
        <taxon>Agaricomycetes</taxon>
        <taxon>Agaricomycetidae</taxon>
        <taxon>Agaricales</taxon>
        <taxon>Marasmiineae</taxon>
        <taxon>Mycenaceae</taxon>
        <taxon>Mycena</taxon>
    </lineage>
</organism>
<accession>A0AAD7DFU6</accession>
<evidence type="ECO:0000313" key="3">
    <source>
        <dbReference type="Proteomes" id="UP001221757"/>
    </source>
</evidence>
<dbReference type="Proteomes" id="UP001221757">
    <property type="component" value="Unassembled WGS sequence"/>
</dbReference>
<feature type="region of interest" description="Disordered" evidence="1">
    <location>
        <begin position="35"/>
        <end position="95"/>
    </location>
</feature>
<proteinExistence type="predicted"/>